<evidence type="ECO:0000313" key="1">
    <source>
        <dbReference type="Proteomes" id="UP000504618"/>
    </source>
</evidence>
<dbReference type="AlphaFoldDB" id="A0A6J1RF92"/>
<proteinExistence type="predicted"/>
<organism evidence="1 2">
    <name type="scientific">Temnothorax curvispinosus</name>
    <dbReference type="NCBI Taxonomy" id="300111"/>
    <lineage>
        <taxon>Eukaryota</taxon>
        <taxon>Metazoa</taxon>
        <taxon>Ecdysozoa</taxon>
        <taxon>Arthropoda</taxon>
        <taxon>Hexapoda</taxon>
        <taxon>Insecta</taxon>
        <taxon>Pterygota</taxon>
        <taxon>Neoptera</taxon>
        <taxon>Endopterygota</taxon>
        <taxon>Hymenoptera</taxon>
        <taxon>Apocrita</taxon>
        <taxon>Aculeata</taxon>
        <taxon>Formicoidea</taxon>
        <taxon>Formicidae</taxon>
        <taxon>Myrmicinae</taxon>
        <taxon>Temnothorax</taxon>
    </lineage>
</organism>
<keyword evidence="1" id="KW-1185">Reference proteome</keyword>
<protein>
    <submittedName>
        <fullName evidence="2">Uncharacterized protein LOC112468599</fullName>
    </submittedName>
</protein>
<gene>
    <name evidence="2" type="primary">LOC112468599</name>
</gene>
<dbReference type="Proteomes" id="UP000504618">
    <property type="component" value="Unplaced"/>
</dbReference>
<reference evidence="2" key="1">
    <citation type="submission" date="2025-08" db="UniProtKB">
        <authorList>
            <consortium name="RefSeq"/>
        </authorList>
    </citation>
    <scope>IDENTIFICATION</scope>
    <source>
        <tissue evidence="2">Whole body</tissue>
    </source>
</reference>
<accession>A0A6J1RF92</accession>
<name>A0A6J1RF92_9HYME</name>
<dbReference type="GeneID" id="112468599"/>
<dbReference type="RefSeq" id="XP_024893619.1">
    <property type="nucleotide sequence ID" value="XM_025037851.1"/>
</dbReference>
<sequence length="168" mass="18950">MHALHTRAVLAGAASGAAGKREPSTIYSWHDRPCEWGFCYKKINDSTTSQFTVGPSYARHQLRNLEVLILSTFICESRWQRIANFFTSTRKDTEEDNMSVNFRSVLISDPVDESCGALLAEHGIPVTTKYRLPKDELINELQVGEFNAAKLHGIASNFLRFIKSKRTV</sequence>
<evidence type="ECO:0000313" key="2">
    <source>
        <dbReference type="RefSeq" id="XP_024893619.1"/>
    </source>
</evidence>